<comment type="caution">
    <text evidence="1">The sequence shown here is derived from an EMBL/GenBank/DDBJ whole genome shotgun (WGS) entry which is preliminary data.</text>
</comment>
<reference evidence="1" key="1">
    <citation type="journal article" date="2020" name="Fungal Divers.">
        <title>Resolving the Mortierellaceae phylogeny through synthesis of multi-gene phylogenetics and phylogenomics.</title>
        <authorList>
            <person name="Vandepol N."/>
            <person name="Liber J."/>
            <person name="Desiro A."/>
            <person name="Na H."/>
            <person name="Kennedy M."/>
            <person name="Barry K."/>
            <person name="Grigoriev I.V."/>
            <person name="Miller A.N."/>
            <person name="O'Donnell K."/>
            <person name="Stajich J.E."/>
            <person name="Bonito G."/>
        </authorList>
    </citation>
    <scope>NUCLEOTIDE SEQUENCE</scope>
    <source>
        <strain evidence="1">MES-2147</strain>
    </source>
</reference>
<feature type="non-terminal residue" evidence="1">
    <location>
        <position position="52"/>
    </location>
</feature>
<accession>A0A9P6JA06</accession>
<gene>
    <name evidence="1" type="ORF">BGZ65_000701</name>
</gene>
<evidence type="ECO:0000313" key="2">
    <source>
        <dbReference type="Proteomes" id="UP000749646"/>
    </source>
</evidence>
<evidence type="ECO:0000313" key="1">
    <source>
        <dbReference type="EMBL" id="KAF9965606.1"/>
    </source>
</evidence>
<proteinExistence type="predicted"/>
<dbReference type="AlphaFoldDB" id="A0A9P6JA06"/>
<dbReference type="EMBL" id="JAAAHW010005915">
    <property type="protein sequence ID" value="KAF9965606.1"/>
    <property type="molecule type" value="Genomic_DNA"/>
</dbReference>
<name>A0A9P6JA06_9FUNG</name>
<sequence length="52" mass="5972">MSPLVAMRDTECDDFISLTPDWKPVNRLAQGDMADDTSLNCPYDPDWHMLQD</sequence>
<organism evidence="1 2">
    <name type="scientific">Modicella reniformis</name>
    <dbReference type="NCBI Taxonomy" id="1440133"/>
    <lineage>
        <taxon>Eukaryota</taxon>
        <taxon>Fungi</taxon>
        <taxon>Fungi incertae sedis</taxon>
        <taxon>Mucoromycota</taxon>
        <taxon>Mortierellomycotina</taxon>
        <taxon>Mortierellomycetes</taxon>
        <taxon>Mortierellales</taxon>
        <taxon>Mortierellaceae</taxon>
        <taxon>Modicella</taxon>
    </lineage>
</organism>
<protein>
    <submittedName>
        <fullName evidence="1">Uncharacterized protein</fullName>
    </submittedName>
</protein>
<keyword evidence="2" id="KW-1185">Reference proteome</keyword>
<dbReference type="Proteomes" id="UP000749646">
    <property type="component" value="Unassembled WGS sequence"/>
</dbReference>